<organism evidence="2 3">
    <name type="scientific">Macrophomina phaseolina</name>
    <dbReference type="NCBI Taxonomy" id="35725"/>
    <lineage>
        <taxon>Eukaryota</taxon>
        <taxon>Fungi</taxon>
        <taxon>Dikarya</taxon>
        <taxon>Ascomycota</taxon>
        <taxon>Pezizomycotina</taxon>
        <taxon>Dothideomycetes</taxon>
        <taxon>Dothideomycetes incertae sedis</taxon>
        <taxon>Botryosphaeriales</taxon>
        <taxon>Botryosphaeriaceae</taxon>
        <taxon>Macrophomina</taxon>
    </lineage>
</organism>
<evidence type="ECO:0000313" key="2">
    <source>
        <dbReference type="EMBL" id="KAH7063641.1"/>
    </source>
</evidence>
<reference evidence="2 3" key="1">
    <citation type="journal article" date="2021" name="Nat. Commun.">
        <title>Genetic determinants of endophytism in the Arabidopsis root mycobiome.</title>
        <authorList>
            <person name="Mesny F."/>
            <person name="Miyauchi S."/>
            <person name="Thiergart T."/>
            <person name="Pickel B."/>
            <person name="Atanasova L."/>
            <person name="Karlsson M."/>
            <person name="Huettel B."/>
            <person name="Barry K.W."/>
            <person name="Haridas S."/>
            <person name="Chen C."/>
            <person name="Bauer D."/>
            <person name="Andreopoulos W."/>
            <person name="Pangilinan J."/>
            <person name="LaButti K."/>
            <person name="Riley R."/>
            <person name="Lipzen A."/>
            <person name="Clum A."/>
            <person name="Drula E."/>
            <person name="Henrissat B."/>
            <person name="Kohler A."/>
            <person name="Grigoriev I.V."/>
            <person name="Martin F.M."/>
            <person name="Hacquard S."/>
        </authorList>
    </citation>
    <scope>NUCLEOTIDE SEQUENCE [LARGE SCALE GENOMIC DNA]</scope>
    <source>
        <strain evidence="2 3">MPI-SDFR-AT-0080</strain>
    </source>
</reference>
<name>A0ABQ8GT16_9PEZI</name>
<proteinExistence type="predicted"/>
<protein>
    <submittedName>
        <fullName evidence="2">Uncharacterized protein</fullName>
    </submittedName>
</protein>
<sequence length="243" mass="28695">MTSLGRRLSKRLSVFSSKRRSTATESVVSYSSLSTTLSEVPAENNEPFDKDLWIPAQMDRKDARFDLPRGGLPKPDADWFDGLDEDPTRWAPEVFYQGFDITIREYLQAEAELVEMLHDTDADGVPWCTKEWTYTVSVRTRYIYDRLRRNYAWMSEEATAERQLPPSWFVEDGLAGWMERTAREMRENPEFCKYARKEPRQWVTRHRDERIDSFHADDNEKQAAQQGIQQRYDDADEKHQHEL</sequence>
<dbReference type="Proteomes" id="UP000774617">
    <property type="component" value="Unassembled WGS sequence"/>
</dbReference>
<keyword evidence="3" id="KW-1185">Reference proteome</keyword>
<feature type="compositionally biased region" description="Basic and acidic residues" evidence="1">
    <location>
        <begin position="231"/>
        <end position="243"/>
    </location>
</feature>
<evidence type="ECO:0000256" key="1">
    <source>
        <dbReference type="SAM" id="MobiDB-lite"/>
    </source>
</evidence>
<dbReference type="EMBL" id="JAGTJR010000002">
    <property type="protein sequence ID" value="KAH7063641.1"/>
    <property type="molecule type" value="Genomic_DNA"/>
</dbReference>
<feature type="compositionally biased region" description="Basic and acidic residues" evidence="1">
    <location>
        <begin position="207"/>
        <end position="221"/>
    </location>
</feature>
<comment type="caution">
    <text evidence="2">The sequence shown here is derived from an EMBL/GenBank/DDBJ whole genome shotgun (WGS) entry which is preliminary data.</text>
</comment>
<evidence type="ECO:0000313" key="3">
    <source>
        <dbReference type="Proteomes" id="UP000774617"/>
    </source>
</evidence>
<feature type="region of interest" description="Disordered" evidence="1">
    <location>
        <begin position="207"/>
        <end position="243"/>
    </location>
</feature>
<gene>
    <name evidence="2" type="ORF">B0J12DRAFT_694541</name>
</gene>
<accession>A0ABQ8GT16</accession>